<keyword evidence="1" id="KW-0812">Transmembrane</keyword>
<evidence type="ECO:0000256" key="1">
    <source>
        <dbReference type="SAM" id="Phobius"/>
    </source>
</evidence>
<feature type="transmembrane region" description="Helical" evidence="1">
    <location>
        <begin position="551"/>
        <end position="569"/>
    </location>
</feature>
<gene>
    <name evidence="3" type="ORF">TVAG_228510</name>
</gene>
<dbReference type="InterPro" id="IPR035965">
    <property type="entry name" value="PAS-like_dom_sf"/>
</dbReference>
<dbReference type="InterPro" id="IPR000014">
    <property type="entry name" value="PAS"/>
</dbReference>
<dbReference type="Gene3D" id="3.30.450.20">
    <property type="entry name" value="PAS domain"/>
    <property type="match status" value="1"/>
</dbReference>
<dbReference type="AlphaFoldDB" id="A2DJ13"/>
<dbReference type="KEGG" id="tva:5465116"/>
<evidence type="ECO:0000313" key="3">
    <source>
        <dbReference type="EMBL" id="EAY19588.1"/>
    </source>
</evidence>
<dbReference type="VEuPathDB" id="TrichDB:TVAGG3_0484160"/>
<name>A2DJ13_TRIV3</name>
<dbReference type="EMBL" id="DS113206">
    <property type="protein sequence ID" value="EAY19588.1"/>
    <property type="molecule type" value="Genomic_DNA"/>
</dbReference>
<keyword evidence="1" id="KW-0472">Membrane</keyword>
<proteinExistence type="predicted"/>
<feature type="transmembrane region" description="Helical" evidence="1">
    <location>
        <begin position="41"/>
        <end position="60"/>
    </location>
</feature>
<feature type="transmembrane region" description="Helical" evidence="1">
    <location>
        <begin position="796"/>
        <end position="817"/>
    </location>
</feature>
<feature type="transmembrane region" description="Helical" evidence="1">
    <location>
        <begin position="615"/>
        <end position="637"/>
    </location>
</feature>
<dbReference type="SUPFAM" id="SSF55785">
    <property type="entry name" value="PYP-like sensor domain (PAS domain)"/>
    <property type="match status" value="1"/>
</dbReference>
<dbReference type="Proteomes" id="UP000001542">
    <property type="component" value="Unassembled WGS sequence"/>
</dbReference>
<keyword evidence="1" id="KW-1133">Transmembrane helix</keyword>
<reference evidence="3" key="2">
    <citation type="journal article" date="2007" name="Science">
        <title>Draft genome sequence of the sexually transmitted pathogen Trichomonas vaginalis.</title>
        <authorList>
            <person name="Carlton J.M."/>
            <person name="Hirt R.P."/>
            <person name="Silva J.C."/>
            <person name="Delcher A.L."/>
            <person name="Schatz M."/>
            <person name="Zhao Q."/>
            <person name="Wortman J.R."/>
            <person name="Bidwell S.L."/>
            <person name="Alsmark U.C.M."/>
            <person name="Besteiro S."/>
            <person name="Sicheritz-Ponten T."/>
            <person name="Noel C.J."/>
            <person name="Dacks J.B."/>
            <person name="Foster P.G."/>
            <person name="Simillion C."/>
            <person name="Van de Peer Y."/>
            <person name="Miranda-Saavedra D."/>
            <person name="Barton G.J."/>
            <person name="Westrop G.D."/>
            <person name="Mueller S."/>
            <person name="Dessi D."/>
            <person name="Fiori P.L."/>
            <person name="Ren Q."/>
            <person name="Paulsen I."/>
            <person name="Zhang H."/>
            <person name="Bastida-Corcuera F.D."/>
            <person name="Simoes-Barbosa A."/>
            <person name="Brown M.T."/>
            <person name="Hayes R.D."/>
            <person name="Mukherjee M."/>
            <person name="Okumura C.Y."/>
            <person name="Schneider R."/>
            <person name="Smith A.J."/>
            <person name="Vanacova S."/>
            <person name="Villalvazo M."/>
            <person name="Haas B.J."/>
            <person name="Pertea M."/>
            <person name="Feldblyum T.V."/>
            <person name="Utterback T.R."/>
            <person name="Shu C.L."/>
            <person name="Osoegawa K."/>
            <person name="de Jong P.J."/>
            <person name="Hrdy I."/>
            <person name="Horvathova L."/>
            <person name="Zubacova Z."/>
            <person name="Dolezal P."/>
            <person name="Malik S.B."/>
            <person name="Logsdon J.M. Jr."/>
            <person name="Henze K."/>
            <person name="Gupta A."/>
            <person name="Wang C.C."/>
            <person name="Dunne R.L."/>
            <person name="Upcroft J.A."/>
            <person name="Upcroft P."/>
            <person name="White O."/>
            <person name="Salzberg S.L."/>
            <person name="Tang P."/>
            <person name="Chiu C.-H."/>
            <person name="Lee Y.-S."/>
            <person name="Embley T.M."/>
            <person name="Coombs G.H."/>
            <person name="Mottram J.C."/>
            <person name="Tachezy J."/>
            <person name="Fraser-Liggett C.M."/>
            <person name="Johnson P.J."/>
        </authorList>
    </citation>
    <scope>NUCLEOTIDE SEQUENCE [LARGE SCALE GENOMIC DNA]</scope>
    <source>
        <strain evidence="3">G3</strain>
    </source>
</reference>
<evidence type="ECO:0000313" key="4">
    <source>
        <dbReference type="Proteomes" id="UP000001542"/>
    </source>
</evidence>
<accession>A2DJ13</accession>
<organism evidence="3 4">
    <name type="scientific">Trichomonas vaginalis (strain ATCC PRA-98 / G3)</name>
    <dbReference type="NCBI Taxonomy" id="412133"/>
    <lineage>
        <taxon>Eukaryota</taxon>
        <taxon>Metamonada</taxon>
        <taxon>Parabasalia</taxon>
        <taxon>Trichomonadida</taxon>
        <taxon>Trichomonadidae</taxon>
        <taxon>Trichomonas</taxon>
    </lineage>
</organism>
<keyword evidence="4" id="KW-1185">Reference proteome</keyword>
<evidence type="ECO:0000259" key="2">
    <source>
        <dbReference type="PROSITE" id="PS50112"/>
    </source>
</evidence>
<feature type="transmembrane region" description="Helical" evidence="1">
    <location>
        <begin position="12"/>
        <end position="34"/>
    </location>
</feature>
<reference evidence="3" key="1">
    <citation type="submission" date="2006-10" db="EMBL/GenBank/DDBJ databases">
        <authorList>
            <person name="Amadeo P."/>
            <person name="Zhao Q."/>
            <person name="Wortman J."/>
            <person name="Fraser-Liggett C."/>
            <person name="Carlton J."/>
        </authorList>
    </citation>
    <scope>NUCLEOTIDE SEQUENCE</scope>
    <source>
        <strain evidence="3">G3</strain>
    </source>
</reference>
<feature type="transmembrane region" description="Helical" evidence="1">
    <location>
        <begin position="325"/>
        <end position="346"/>
    </location>
</feature>
<feature type="domain" description="PAS" evidence="2">
    <location>
        <begin position="864"/>
        <end position="909"/>
    </location>
</feature>
<dbReference type="RefSeq" id="XP_001580574.1">
    <property type="nucleotide sequence ID" value="XM_001580524.1"/>
</dbReference>
<dbReference type="InParanoid" id="A2DJ13"/>
<dbReference type="OrthoDB" id="10691274at2759"/>
<protein>
    <recommendedName>
        <fullName evidence="2">PAS domain-containing protein</fullName>
    </recommendedName>
</protein>
<sequence length="1230" mass="140911">MYRHPFVSHSDTSLAIGADATHVIVLPFCIAFSNKGKQNQIFFYGLALFVVAFGVSYALLEKRSKTLLANFNYTHQIPIDDTGCLNLITEAVLSNMVSKELIQTLEPLIETSTRLDLLSCFQFLKILAGETPENIFNTKHILLSLNMCKQINSMQKYFIFELIHALSKQDLDSFLPQNNELITQYQIYQTAATKFWDYMIRGKLKQGMNTLIELNKCFINFTLNFQSYHYFFSNNDMIKQLKSNFIDNVTLLQKNDTFQTVGFKATTLHYRYAAFIQQSPDRIVRKFFGDEEIEDYVAKQAVREINFKSNIRMHVKKPLTKKSKFIFSLDILVYLVFLGTCIYYPISIKTKTKYMNSFIDIALNIANISEAWQDFSITMGYSTNQTLYDLLSLESMIQVVTNNKTTITSIETLLRRLNTTIESVVINMRKFLIQNSYFSTDPSLSSIRDLINDNIIDYQSVEDNKTEFSNVSAKSMTMYYSLLATENIPLSNYDDPSNSTLVEEFKNRAISFSVITLKILNAFRKCLDYLDSYSSDTIGPSSISSTNTRNCIFILFITLMLDPFVVYWFRYSSLKEVSEACEKYFRPKVFEEGCEIEEFSNEVEEFSLSSLIRKISWSVGVMIVYCVGMTICWELIFDYYYEAFAIHNTIIGIQRMQLQAAITLSSVGLAWKKDVNTCRQSIQEAIQYFDDIQNYCTQFNRTYINAPQIYNATHTIFKGPKENISFHDYYNTGSLGALHRIIAYITHHISMNISTLVSDPAKNAVHIYFQRTYTKSLIIWAYLYDRMNEKLVQMDCICNFAIFSFVVAILILPFVFWSRYVKTDSLKMQLGRLILDLDPIFITKNQCLVEYIIGSKTGVLPWENGSPIFDILNSTNTPFIIINDHNSILAFSRCISEMFSYQPEQLIGQHYTMLFMSKGEPPSKAHEFFFSRISDLLTMSSGCTSKIINGVTSEGVYIKLDIHACVFVYDDMKYVLFHLENMGAISDFEEATTICQQKIIEMYESSIPLRLFPPSEDGGRILSRKFFGGTIVYCALDGTDIVRSQTDQDVGVLEKISPLFCGNDDAIILSSTGSYTLIVYGNSDNTKMHRVRALKFIKEFLEGCSKGCTQVSVMLDIDGCFEVVQSLPPPAPKQYDGKEIPAKESNQFSPWMTTDPFITKMSEFGSMLSVLRPNIVIMQQYLSEPLEKHCKIMPVTLVNTVERFVGIAIDELPDPYVMMEEVGLEAPLLK</sequence>
<dbReference type="VEuPathDB" id="TrichDB:TVAG_228510"/>
<dbReference type="PROSITE" id="PS50112">
    <property type="entry name" value="PAS"/>
    <property type="match status" value="1"/>
</dbReference>